<organism evidence="1 2">
    <name type="scientific">Zunongwangia mangrovi</name>
    <dbReference type="NCBI Taxonomy" id="1334022"/>
    <lineage>
        <taxon>Bacteria</taxon>
        <taxon>Pseudomonadati</taxon>
        <taxon>Bacteroidota</taxon>
        <taxon>Flavobacteriia</taxon>
        <taxon>Flavobacteriales</taxon>
        <taxon>Flavobacteriaceae</taxon>
        <taxon>Zunongwangia</taxon>
    </lineage>
</organism>
<dbReference type="AlphaFoldDB" id="A0A1I1DIJ5"/>
<accession>A0A1I1DIJ5</accession>
<dbReference type="RefSeq" id="WP_092539595.1">
    <property type="nucleotide sequence ID" value="NZ_FOKV01000001.1"/>
</dbReference>
<evidence type="ECO:0000313" key="2">
    <source>
        <dbReference type="Proteomes" id="UP000199438"/>
    </source>
</evidence>
<reference evidence="2" key="1">
    <citation type="submission" date="2016-10" db="EMBL/GenBank/DDBJ databases">
        <authorList>
            <person name="Varghese N."/>
            <person name="Submissions S."/>
        </authorList>
    </citation>
    <scope>NUCLEOTIDE SEQUENCE [LARGE SCALE GENOMIC DNA]</scope>
    <source>
        <strain evidence="2">DSM 24499</strain>
    </source>
</reference>
<dbReference type="Proteomes" id="UP000199438">
    <property type="component" value="Unassembled WGS sequence"/>
</dbReference>
<dbReference type="STRING" id="1334022.SAMN04487907_101262"/>
<dbReference type="EMBL" id="FOKV01000001">
    <property type="protein sequence ID" value="SFB72343.1"/>
    <property type="molecule type" value="Genomic_DNA"/>
</dbReference>
<sequence>MLKGKLTFELIKTDNRDYPIDGKVEPTFYNFGETDVYVMEARLKPGESFQAGATGFEMTGNVPVRFEGAGKKDCKCYFVVPEKC</sequence>
<keyword evidence="2" id="KW-1185">Reference proteome</keyword>
<evidence type="ECO:0000313" key="1">
    <source>
        <dbReference type="EMBL" id="SFB72343.1"/>
    </source>
</evidence>
<name>A0A1I1DIJ5_9FLAO</name>
<protein>
    <submittedName>
        <fullName evidence="1">Uncharacterized protein</fullName>
    </submittedName>
</protein>
<proteinExistence type="predicted"/>
<gene>
    <name evidence="1" type="ORF">SAMN04487907_101262</name>
</gene>
<dbReference type="OrthoDB" id="1375425at2"/>